<dbReference type="PRINTS" id="PR00813">
    <property type="entry name" value="BCTERIALGSPG"/>
</dbReference>
<keyword evidence="2" id="KW-0812">Transmembrane</keyword>
<dbReference type="STRING" id="1801774.A3A05_03160"/>
<evidence type="ECO:0008006" key="5">
    <source>
        <dbReference type="Google" id="ProtNLM"/>
    </source>
</evidence>
<dbReference type="GO" id="GO:0015628">
    <property type="term" value="P:protein secretion by the type II secretion system"/>
    <property type="evidence" value="ECO:0007669"/>
    <property type="project" value="InterPro"/>
</dbReference>
<dbReference type="Pfam" id="PF07963">
    <property type="entry name" value="N_methyl"/>
    <property type="match status" value="1"/>
</dbReference>
<gene>
    <name evidence="3" type="ORF">A3A05_03160</name>
</gene>
<name>A0A1F6WUZ6_9BACT</name>
<organism evidence="3 4">
    <name type="scientific">Candidatus Nomurabacteria bacterium RIFCSPLOWO2_01_FULL_41_12</name>
    <dbReference type="NCBI Taxonomy" id="1801774"/>
    <lineage>
        <taxon>Bacteria</taxon>
        <taxon>Candidatus Nomuraibacteriota</taxon>
    </lineage>
</organism>
<evidence type="ECO:0000313" key="4">
    <source>
        <dbReference type="Proteomes" id="UP000176187"/>
    </source>
</evidence>
<evidence type="ECO:0000313" key="3">
    <source>
        <dbReference type="EMBL" id="OGI85723.1"/>
    </source>
</evidence>
<dbReference type="Gene3D" id="3.30.700.10">
    <property type="entry name" value="Glycoprotein, Type 4 Pilin"/>
    <property type="match status" value="1"/>
</dbReference>
<dbReference type="InterPro" id="IPR045584">
    <property type="entry name" value="Pilin-like"/>
</dbReference>
<keyword evidence="2" id="KW-1133">Transmembrane helix</keyword>
<dbReference type="InterPro" id="IPR012902">
    <property type="entry name" value="N_methyl_site"/>
</dbReference>
<dbReference type="NCBIfam" id="TIGR02532">
    <property type="entry name" value="IV_pilin_GFxxxE"/>
    <property type="match status" value="1"/>
</dbReference>
<dbReference type="PROSITE" id="PS00409">
    <property type="entry name" value="PROKAR_NTER_METHYL"/>
    <property type="match status" value="1"/>
</dbReference>
<keyword evidence="1" id="KW-0488">Methylation</keyword>
<dbReference type="Proteomes" id="UP000176187">
    <property type="component" value="Unassembled WGS sequence"/>
</dbReference>
<dbReference type="GO" id="GO:0015627">
    <property type="term" value="C:type II protein secretion system complex"/>
    <property type="evidence" value="ECO:0007669"/>
    <property type="project" value="InterPro"/>
</dbReference>
<dbReference type="InterPro" id="IPR000983">
    <property type="entry name" value="Bac_GSPG_pilin"/>
</dbReference>
<keyword evidence="2" id="KW-0472">Membrane</keyword>
<sequence length="176" mass="18277">MNIFKKETGFTRTPKFGVTPKGGGFTLIELLVVVAIIGVLATITLGYIGQAKLKGADTGVKSNLATTRSVAEIFFLDNFNSYLPPGGLTFEIATCPIYDPLGTNMLSKDQVIAASIAEAIAKGSGSACYNSDSTWAVAVGLKLTPGASWCVDVTGAAKMVNSDPLAAINSSTFICN</sequence>
<proteinExistence type="predicted"/>
<feature type="transmembrane region" description="Helical" evidence="2">
    <location>
        <begin position="25"/>
        <end position="48"/>
    </location>
</feature>
<reference evidence="3 4" key="1">
    <citation type="journal article" date="2016" name="Nat. Commun.">
        <title>Thousands of microbial genomes shed light on interconnected biogeochemical processes in an aquifer system.</title>
        <authorList>
            <person name="Anantharaman K."/>
            <person name="Brown C.T."/>
            <person name="Hug L.A."/>
            <person name="Sharon I."/>
            <person name="Castelle C.J."/>
            <person name="Probst A.J."/>
            <person name="Thomas B.C."/>
            <person name="Singh A."/>
            <person name="Wilkins M.J."/>
            <person name="Karaoz U."/>
            <person name="Brodie E.L."/>
            <person name="Williams K.H."/>
            <person name="Hubbard S.S."/>
            <person name="Banfield J.F."/>
        </authorList>
    </citation>
    <scope>NUCLEOTIDE SEQUENCE [LARGE SCALE GENOMIC DNA]</scope>
</reference>
<accession>A0A1F6WUZ6</accession>
<dbReference type="AlphaFoldDB" id="A0A1F6WUZ6"/>
<evidence type="ECO:0000256" key="2">
    <source>
        <dbReference type="SAM" id="Phobius"/>
    </source>
</evidence>
<dbReference type="EMBL" id="MFUY01000024">
    <property type="protein sequence ID" value="OGI85723.1"/>
    <property type="molecule type" value="Genomic_DNA"/>
</dbReference>
<evidence type="ECO:0000256" key="1">
    <source>
        <dbReference type="ARBA" id="ARBA00022481"/>
    </source>
</evidence>
<protein>
    <recommendedName>
        <fullName evidence="5">Type II secretion system protein GspG C-terminal domain-containing protein</fullName>
    </recommendedName>
</protein>
<comment type="caution">
    <text evidence="3">The sequence shown here is derived from an EMBL/GenBank/DDBJ whole genome shotgun (WGS) entry which is preliminary data.</text>
</comment>
<dbReference type="SUPFAM" id="SSF54523">
    <property type="entry name" value="Pili subunits"/>
    <property type="match status" value="1"/>
</dbReference>